<protein>
    <submittedName>
        <fullName evidence="1">Uncharacterized protein</fullName>
    </submittedName>
</protein>
<organism evidence="1 2">
    <name type="scientific">Massilia timonae</name>
    <dbReference type="NCBI Taxonomy" id="47229"/>
    <lineage>
        <taxon>Bacteria</taxon>
        <taxon>Pseudomonadati</taxon>
        <taxon>Pseudomonadota</taxon>
        <taxon>Betaproteobacteria</taxon>
        <taxon>Burkholderiales</taxon>
        <taxon>Oxalobacteraceae</taxon>
        <taxon>Telluria group</taxon>
        <taxon>Massilia</taxon>
    </lineage>
</organism>
<dbReference type="Proteomes" id="UP000180246">
    <property type="component" value="Unassembled WGS sequence"/>
</dbReference>
<dbReference type="RefSeq" id="WP_071361445.1">
    <property type="nucleotide sequence ID" value="NZ_JRYB01000001.1"/>
</dbReference>
<comment type="caution">
    <text evidence="1">The sequence shown here is derived from an EMBL/GenBank/DDBJ whole genome shotgun (WGS) entry which is preliminary data.</text>
</comment>
<reference evidence="1 2" key="1">
    <citation type="submission" date="2014-10" db="EMBL/GenBank/DDBJ databases">
        <authorList>
            <person name="Seo M.-J."/>
            <person name="Seok Y.J."/>
            <person name="Cha I.-T."/>
        </authorList>
    </citation>
    <scope>NUCLEOTIDE SEQUENCE [LARGE SCALE GENOMIC DNA]</scope>
    <source>
        <strain evidence="1 2">NEU</strain>
    </source>
</reference>
<evidence type="ECO:0000313" key="1">
    <source>
        <dbReference type="EMBL" id="OIJ42493.1"/>
    </source>
</evidence>
<sequence>MSGNARAEQQITVNDIEVGVRVYEALAHHARSGQGVPIGFKDLLTLARSLYPKDAVLGRAVPIGIGMKLRFVDAYCAAHAWPRLSSLAVDQESMLPAKGYDGDWEADRRAAAAFDWSGADAQLPAFASAQRAAVPARLKPRKERPADVSWYAYFCSHRKDCEWIGQEDKQEIINLIMAGLDPETALGRVKAARAEAAGTIGADESVQS</sequence>
<accession>A0A1S2NCC9</accession>
<name>A0A1S2NCC9_9BURK</name>
<dbReference type="AlphaFoldDB" id="A0A1S2NCC9"/>
<proteinExistence type="predicted"/>
<dbReference type="EMBL" id="JRYB01000001">
    <property type="protein sequence ID" value="OIJ42493.1"/>
    <property type="molecule type" value="Genomic_DNA"/>
</dbReference>
<evidence type="ECO:0000313" key="2">
    <source>
        <dbReference type="Proteomes" id="UP000180246"/>
    </source>
</evidence>
<gene>
    <name evidence="1" type="ORF">LO55_2163</name>
</gene>